<evidence type="ECO:0000313" key="3">
    <source>
        <dbReference type="Proteomes" id="UP001480595"/>
    </source>
</evidence>
<dbReference type="GeneID" id="92093986"/>
<protein>
    <submittedName>
        <fullName evidence="2">Uncharacterized protein</fullName>
    </submittedName>
</protein>
<comment type="caution">
    <text evidence="2">The sequence shown here is derived from an EMBL/GenBank/DDBJ whole genome shotgun (WGS) entry which is preliminary data.</text>
</comment>
<evidence type="ECO:0000256" key="1">
    <source>
        <dbReference type="SAM" id="SignalP"/>
    </source>
</evidence>
<dbReference type="Proteomes" id="UP001480595">
    <property type="component" value="Unassembled WGS sequence"/>
</dbReference>
<name>A0ABR1U6B5_9PEZI</name>
<evidence type="ECO:0000313" key="2">
    <source>
        <dbReference type="EMBL" id="KAK8054447.1"/>
    </source>
</evidence>
<dbReference type="EMBL" id="JAQQWL010000010">
    <property type="protein sequence ID" value="KAK8054447.1"/>
    <property type="molecule type" value="Genomic_DNA"/>
</dbReference>
<reference evidence="2 3" key="1">
    <citation type="submission" date="2023-01" db="EMBL/GenBank/DDBJ databases">
        <title>Analysis of 21 Apiospora genomes using comparative genomics revels a genus with tremendous synthesis potential of carbohydrate active enzymes and secondary metabolites.</title>
        <authorList>
            <person name="Sorensen T."/>
        </authorList>
    </citation>
    <scope>NUCLEOTIDE SEQUENCE [LARGE SCALE GENOMIC DNA]</scope>
    <source>
        <strain evidence="2 3">CBS 135458</strain>
    </source>
</reference>
<organism evidence="2 3">
    <name type="scientific">Apiospora phragmitis</name>
    <dbReference type="NCBI Taxonomy" id="2905665"/>
    <lineage>
        <taxon>Eukaryota</taxon>
        <taxon>Fungi</taxon>
        <taxon>Dikarya</taxon>
        <taxon>Ascomycota</taxon>
        <taxon>Pezizomycotina</taxon>
        <taxon>Sordariomycetes</taxon>
        <taxon>Xylariomycetidae</taxon>
        <taxon>Amphisphaeriales</taxon>
        <taxon>Apiosporaceae</taxon>
        <taxon>Apiospora</taxon>
    </lineage>
</organism>
<dbReference type="RefSeq" id="XP_066713093.1">
    <property type="nucleotide sequence ID" value="XM_066860923.1"/>
</dbReference>
<proteinExistence type="predicted"/>
<sequence length="96" mass="9849">MKSPLLRSLALVLVPLCTAIQANEGYDGYLLHQHGDPPSATYQTANTLKNNNTLPLAAPDVYLNPLVATLGKGVGNVVGNATGAIGKSNIIPGAAK</sequence>
<keyword evidence="1" id="KW-0732">Signal</keyword>
<keyword evidence="3" id="KW-1185">Reference proteome</keyword>
<gene>
    <name evidence="2" type="ORF">PG994_009514</name>
</gene>
<accession>A0ABR1U6B5</accession>
<feature type="signal peptide" evidence="1">
    <location>
        <begin position="1"/>
        <end position="19"/>
    </location>
</feature>
<feature type="chain" id="PRO_5046971458" evidence="1">
    <location>
        <begin position="20"/>
        <end position="96"/>
    </location>
</feature>